<dbReference type="InterPro" id="IPR000045">
    <property type="entry name" value="Prepilin_IV_endopep_pep"/>
</dbReference>
<keyword evidence="1" id="KW-1133">Transmembrane helix</keyword>
<feature type="transmembrane region" description="Helical" evidence="1">
    <location>
        <begin position="124"/>
        <end position="146"/>
    </location>
</feature>
<dbReference type="Gene3D" id="1.20.120.1220">
    <property type="match status" value="1"/>
</dbReference>
<dbReference type="GO" id="GO:0008168">
    <property type="term" value="F:methyltransferase activity"/>
    <property type="evidence" value="ECO:0007669"/>
    <property type="project" value="UniProtKB-KW"/>
</dbReference>
<keyword evidence="1" id="KW-0472">Membrane</keyword>
<evidence type="ECO:0000313" key="3">
    <source>
        <dbReference type="EMBL" id="SHE93304.1"/>
    </source>
</evidence>
<proteinExistence type="predicted"/>
<feature type="transmembrane region" description="Helical" evidence="1">
    <location>
        <begin position="99"/>
        <end position="118"/>
    </location>
</feature>
<feature type="domain" description="Prepilin type IV endopeptidase peptidase" evidence="2">
    <location>
        <begin position="79"/>
        <end position="186"/>
    </location>
</feature>
<dbReference type="EMBL" id="FQTY01000011">
    <property type="protein sequence ID" value="SHE93304.1"/>
    <property type="molecule type" value="Genomic_DNA"/>
</dbReference>
<dbReference type="GeneID" id="90995363"/>
<feature type="transmembrane region" description="Helical" evidence="1">
    <location>
        <begin position="158"/>
        <end position="188"/>
    </location>
</feature>
<gene>
    <name evidence="3" type="ORF">SAMN02745784_02276</name>
</gene>
<dbReference type="GO" id="GO:0032259">
    <property type="term" value="P:methylation"/>
    <property type="evidence" value="ECO:0007669"/>
    <property type="project" value="UniProtKB-KW"/>
</dbReference>
<dbReference type="Proteomes" id="UP000184114">
    <property type="component" value="Unassembled WGS sequence"/>
</dbReference>
<keyword evidence="1" id="KW-0812">Transmembrane</keyword>
<keyword evidence="3" id="KW-0808">Transferase</keyword>
<keyword evidence="4" id="KW-1185">Reference proteome</keyword>
<sequence>MKSIMLVLLGAIGFVTGYNISTAVDKMILWKEKQNNKKYILYHVECKLDNWINGILVSLGMTLAFNYFVFYKFIFTSMMCIIAVFGARIDEKIRIIPNELVLVILVLGIINRLVTGGVKSLGGGFLALTITAGIFFLSAFITRLLSGSIGIGAGDIKLAMVLSLMLGFENVYLFLVGIVLFLTLYIITGFSIKTMWIGSAFPMCTQIMGGCIMAMYEPIITRVAEGLFKFIG</sequence>
<dbReference type="GO" id="GO:0004190">
    <property type="term" value="F:aspartic-type endopeptidase activity"/>
    <property type="evidence" value="ECO:0007669"/>
    <property type="project" value="InterPro"/>
</dbReference>
<evidence type="ECO:0000259" key="2">
    <source>
        <dbReference type="Pfam" id="PF01478"/>
    </source>
</evidence>
<evidence type="ECO:0000313" key="4">
    <source>
        <dbReference type="Proteomes" id="UP000184114"/>
    </source>
</evidence>
<protein>
    <submittedName>
        <fullName evidence="3">Leader peptidase (Prepilin peptidase) / N-methyltransferase</fullName>
    </submittedName>
</protein>
<keyword evidence="3" id="KW-0489">Methyltransferase</keyword>
<organism evidence="3 4">
    <name type="scientific">Tissierella praeacuta DSM 18095</name>
    <dbReference type="NCBI Taxonomy" id="1123404"/>
    <lineage>
        <taxon>Bacteria</taxon>
        <taxon>Bacillati</taxon>
        <taxon>Bacillota</taxon>
        <taxon>Tissierellia</taxon>
        <taxon>Tissierellales</taxon>
        <taxon>Tissierellaceae</taxon>
        <taxon>Tissierella</taxon>
    </lineage>
</organism>
<feature type="transmembrane region" description="Helical" evidence="1">
    <location>
        <begin position="68"/>
        <end position="87"/>
    </location>
</feature>
<dbReference type="RefSeq" id="WP_159429191.1">
    <property type="nucleotide sequence ID" value="NZ_FQTY01000011.1"/>
</dbReference>
<accession>A0A1M4XIB6</accession>
<evidence type="ECO:0000256" key="1">
    <source>
        <dbReference type="SAM" id="Phobius"/>
    </source>
</evidence>
<dbReference type="Pfam" id="PF01478">
    <property type="entry name" value="Peptidase_A24"/>
    <property type="match status" value="1"/>
</dbReference>
<dbReference type="AlphaFoldDB" id="A0A1M4XIB6"/>
<dbReference type="STRING" id="1123404.SAMN02745784_02276"/>
<dbReference type="GO" id="GO:0016020">
    <property type="term" value="C:membrane"/>
    <property type="evidence" value="ECO:0007669"/>
    <property type="project" value="InterPro"/>
</dbReference>
<feature type="transmembrane region" description="Helical" evidence="1">
    <location>
        <begin position="194"/>
        <end position="216"/>
    </location>
</feature>
<name>A0A1M4XIB6_9FIRM</name>
<reference evidence="4" key="1">
    <citation type="submission" date="2016-11" db="EMBL/GenBank/DDBJ databases">
        <authorList>
            <person name="Varghese N."/>
            <person name="Submissions S."/>
        </authorList>
    </citation>
    <scope>NUCLEOTIDE SEQUENCE [LARGE SCALE GENOMIC DNA]</scope>
    <source>
        <strain evidence="4">DSM 18095</strain>
    </source>
</reference>